<dbReference type="InterPro" id="IPR000160">
    <property type="entry name" value="GGDEF_dom"/>
</dbReference>
<name>A0A2C6M7Y4_9FIRM</name>
<proteinExistence type="predicted"/>
<dbReference type="InterPro" id="IPR050469">
    <property type="entry name" value="Diguanylate_Cyclase"/>
</dbReference>
<protein>
    <recommendedName>
        <fullName evidence="1">GGDEF domain-containing protein</fullName>
    </recommendedName>
</protein>
<reference evidence="2 3" key="1">
    <citation type="submission" date="2013-09" db="EMBL/GenBank/DDBJ databases">
        <title>Biodegradation of hydrocarbons in the deep terrestrial subsurface : characterization of a microbial consortium composed of two Desulfotomaculum species originating from a deep geological formation.</title>
        <authorList>
            <person name="Aullo T."/>
            <person name="Berlendis S."/>
            <person name="Lascourreges J.-F."/>
            <person name="Dessort D."/>
            <person name="Saint-Laurent S."/>
            <person name="Schraauwers B."/>
            <person name="Mas J."/>
            <person name="Magot M."/>
            <person name="Ranchou-Peyruse A."/>
        </authorList>
    </citation>
    <scope>NUCLEOTIDE SEQUENCE [LARGE SCALE GENOMIC DNA]</scope>
    <source>
        <strain evidence="2 3">Bs107</strain>
    </source>
</reference>
<dbReference type="AlphaFoldDB" id="A0A2C6M7Y4"/>
<gene>
    <name evidence="2" type="ORF">P378_11030</name>
</gene>
<evidence type="ECO:0000313" key="2">
    <source>
        <dbReference type="EMBL" id="PHJ38357.1"/>
    </source>
</evidence>
<evidence type="ECO:0000313" key="3">
    <source>
        <dbReference type="Proteomes" id="UP000222564"/>
    </source>
</evidence>
<dbReference type="InterPro" id="IPR043128">
    <property type="entry name" value="Rev_trsase/Diguanyl_cyclase"/>
</dbReference>
<accession>A0A2C6M7Y4</accession>
<dbReference type="PANTHER" id="PTHR45138:SF9">
    <property type="entry name" value="DIGUANYLATE CYCLASE DGCM-RELATED"/>
    <property type="match status" value="1"/>
</dbReference>
<dbReference type="InterPro" id="IPR029787">
    <property type="entry name" value="Nucleotide_cyclase"/>
</dbReference>
<dbReference type="Proteomes" id="UP000222564">
    <property type="component" value="Unassembled WGS sequence"/>
</dbReference>
<comment type="caution">
    <text evidence="2">The sequence shown here is derived from an EMBL/GenBank/DDBJ whole genome shotgun (WGS) entry which is preliminary data.</text>
</comment>
<dbReference type="SMART" id="SM00267">
    <property type="entry name" value="GGDEF"/>
    <property type="match status" value="1"/>
</dbReference>
<sequence length="130" mass="14326">MVIIDIDNFKLYSDTYGHEQGNILLKKLADYLISILGREVFIARYGGEEFIILLFGMDRDDAKEMADRIVSGVGSHHFTNGPITISAGVASVSGQCTEVTKLIEKADEALYAAKKSGKNRAVLYKEIQPV</sequence>
<dbReference type="NCBIfam" id="TIGR00254">
    <property type="entry name" value="GGDEF"/>
    <property type="match status" value="1"/>
</dbReference>
<dbReference type="OrthoDB" id="9783388at2"/>
<dbReference type="GO" id="GO:0052621">
    <property type="term" value="F:diguanylate cyclase activity"/>
    <property type="evidence" value="ECO:0007669"/>
    <property type="project" value="TreeGrafter"/>
</dbReference>
<dbReference type="SUPFAM" id="SSF55073">
    <property type="entry name" value="Nucleotide cyclase"/>
    <property type="match status" value="1"/>
</dbReference>
<organism evidence="2 3">
    <name type="scientific">Desulforamulus profundi</name>
    <dbReference type="NCBI Taxonomy" id="1383067"/>
    <lineage>
        <taxon>Bacteria</taxon>
        <taxon>Bacillati</taxon>
        <taxon>Bacillota</taxon>
        <taxon>Clostridia</taxon>
        <taxon>Eubacteriales</taxon>
        <taxon>Peptococcaceae</taxon>
        <taxon>Desulforamulus</taxon>
    </lineage>
</organism>
<dbReference type="EMBL" id="AWQQ01000054">
    <property type="protein sequence ID" value="PHJ38357.1"/>
    <property type="molecule type" value="Genomic_DNA"/>
</dbReference>
<dbReference type="Gene3D" id="3.30.70.270">
    <property type="match status" value="1"/>
</dbReference>
<dbReference type="PANTHER" id="PTHR45138">
    <property type="entry name" value="REGULATORY COMPONENTS OF SENSORY TRANSDUCTION SYSTEM"/>
    <property type="match status" value="1"/>
</dbReference>
<feature type="domain" description="GGDEF" evidence="1">
    <location>
        <begin position="1"/>
        <end position="126"/>
    </location>
</feature>
<dbReference type="Pfam" id="PF00990">
    <property type="entry name" value="GGDEF"/>
    <property type="match status" value="1"/>
</dbReference>
<evidence type="ECO:0000259" key="1">
    <source>
        <dbReference type="PROSITE" id="PS50887"/>
    </source>
</evidence>
<keyword evidence="3" id="KW-1185">Reference proteome</keyword>
<dbReference type="CDD" id="cd01949">
    <property type="entry name" value="GGDEF"/>
    <property type="match status" value="1"/>
</dbReference>
<dbReference type="PROSITE" id="PS50887">
    <property type="entry name" value="GGDEF"/>
    <property type="match status" value="1"/>
</dbReference>